<proteinExistence type="predicted"/>
<reference evidence="1 2" key="1">
    <citation type="journal article" date="2021" name="Chemosphere">
        <title>Bioballs carrying a syntrophic Rhodococcus and Mycolicibacterium consortium for simultaneous sorption and biodegradation of fuel oil in contaminated freshwater.</title>
        <authorList>
            <person name="Naloka K."/>
            <person name="Polrit D."/>
            <person name="Muangchinda C."/>
            <person name="Thoetkiattikul H."/>
            <person name="Pinyakong O."/>
        </authorList>
    </citation>
    <scope>NUCLEOTIDE SEQUENCE [LARGE SCALE GENOMIC DNA]</scope>
    <source>
        <strain evidence="1 2">J101</strain>
    </source>
</reference>
<gene>
    <name evidence="1" type="ORF">OHX15_25265</name>
</gene>
<keyword evidence="2" id="KW-1185">Reference proteome</keyword>
<organism evidence="1 2">
    <name type="scientific">Mycolicibacterium parafortuitum</name>
    <name type="common">Mycobacterium parafortuitum</name>
    <dbReference type="NCBI Taxonomy" id="39692"/>
    <lineage>
        <taxon>Bacteria</taxon>
        <taxon>Bacillati</taxon>
        <taxon>Actinomycetota</taxon>
        <taxon>Actinomycetes</taxon>
        <taxon>Mycobacteriales</taxon>
        <taxon>Mycobacteriaceae</taxon>
        <taxon>Mycolicibacterium</taxon>
    </lineage>
</organism>
<accession>A0ACC6MP44</accession>
<name>A0ACC6MP44_MYCPF</name>
<sequence>MQGGEVEGAKKTLSPAVERVVTPSKVSAWLECPHYITLTSRVDEGLLDRPTPTFGSFAQLLADKGLVHEQQCLDEYRRRDKTVFEVPPRRERETFTAWVKRIGNPLAMDYDVVYQMPFVHDGIRGIADFVERVTTPDGHTSFEPVDAKLTRTEAKPGHVLQLCFYAEAIAHLTGAVPEQMHIWLGSGCRESLPVDEFQPYWRRLRSQLFEALAASPSAETTPRRCNHCPFCEFNAMCEHELRAADSLIYIAGILQTEVDTLVGSGTTTLTDLAARPPRPDGLRAERLNRLIRQAELQVQARLQDVPPYEVVTPSDDPVWGHGFEEMPSPDDGDVFLDFEGHPFWRADTGLFFLFGLIERDEKADWVYRTWWAHDLPQEAAAAQQLIDHLSQRRVRFPNMHVYHYNHTERTALRTMAETHGVGEEVLSELIRTGTFVDLYLVARNSIQVGTESYGLKHLERLTDFRRSHDIDKGAGAVVQYEEYMRDGDASILTPIAAYNEDDVRATMALRDWLVDQRSPDLEWRDSHLEPPPGIPALDERVPKLHAYPAGSVERFLGDLLGYWWREYMAYHTPIKARLQQEIEEVIDDPDSIAGLQPVGLVERLGAKGTPITPTMRFLFPPQNLERFPRDGGTVAMLGPEANTWMLSVARLDREEHAVELVWGEKLQQAEMTPRSVVLYEWVDAKPKAFALQAFTDDILDRRPPNEVTMALLRRDLPKFIGAGPAGGLFSADLADMREWATRLDRSYVAVQGPPGAGKTYTAAQLIHALVVAGARVGITATSHHAIGNLLEAVVEAFEECGDIEALRAVRKPSEGAASLPYVTHCANNPGCAGGDYNLVAGTAWLFSSPDMRAAPVDILFIDEAGQMALADALAASTAARNLILLGDPQQLPQVAQAIHPNSSGVSVLDHVIGEHATLSADRGVFLPETRRMHPDVTAFISQQFYDGRLGSHASCEGQSTAQGTGLRWILADHVGNKTSSQQEADLIVDRIADLMGTPWTNHHGETSQLGPGDFMVVAPYNDQVRLIRERLGTDGRLCDVPVGTVDKFQGREAAVVFYSMTTSSSADMTRGADFLFSRNRLNVALSRARCLAYVVCTEELLRARARSVEDMRLISSLNAFVEYADTR</sequence>
<evidence type="ECO:0000313" key="1">
    <source>
        <dbReference type="EMBL" id="MDZ5088718.1"/>
    </source>
</evidence>
<comment type="caution">
    <text evidence="1">The sequence shown here is derived from an EMBL/GenBank/DDBJ whole genome shotgun (WGS) entry which is preliminary data.</text>
</comment>
<evidence type="ECO:0000313" key="2">
    <source>
        <dbReference type="Proteomes" id="UP001289645"/>
    </source>
</evidence>
<protein>
    <submittedName>
        <fullName evidence="1">TM0106 family RecB-like putative nuclease</fullName>
    </submittedName>
</protein>
<dbReference type="EMBL" id="JAOXLN010000038">
    <property type="protein sequence ID" value="MDZ5088718.1"/>
    <property type="molecule type" value="Genomic_DNA"/>
</dbReference>
<dbReference type="Proteomes" id="UP001289645">
    <property type="component" value="Unassembled WGS sequence"/>
</dbReference>